<evidence type="ECO:0000313" key="2">
    <source>
        <dbReference type="Proteomes" id="UP000308886"/>
    </source>
</evidence>
<organism evidence="1 2">
    <name type="scientific">Palleniella muris</name>
    <dbReference type="NCBI Taxonomy" id="3038145"/>
    <lineage>
        <taxon>Bacteria</taxon>
        <taxon>Pseudomonadati</taxon>
        <taxon>Bacteroidota</taxon>
        <taxon>Bacteroidia</taxon>
        <taxon>Bacteroidales</taxon>
        <taxon>Prevotellaceae</taxon>
        <taxon>Palleniella</taxon>
    </lineage>
</organism>
<gene>
    <name evidence="1" type="ORF">E5358_09925</name>
</gene>
<name>A0AC61QPP4_9BACT</name>
<dbReference type="Proteomes" id="UP000308886">
    <property type="component" value="Unassembled WGS sequence"/>
</dbReference>
<accession>A0AC61QPP4</accession>
<comment type="caution">
    <text evidence="1">The sequence shown here is derived from an EMBL/GenBank/DDBJ whole genome shotgun (WGS) entry which is preliminary data.</text>
</comment>
<protein>
    <submittedName>
        <fullName evidence="1">Uracil-DNA glycosylase family protein</fullName>
    </submittedName>
</protein>
<keyword evidence="2" id="KW-1185">Reference proteome</keyword>
<sequence>MTIEEHPLRPFLPPGGKILFLGSFPPPKARWSMDFFYPNWINDFWRLMGLIHYGDKAHFEVKGEKRFYKERIVEFAERNGLAFYDTAVKVCRHKDNASDNFLEILEPTDISALLTAMPCCHTVVTTGGKASEELKMQLSASADIFSSKPATLIPMPPIGGCVELEFSGRQLRWWRMPSSSRAYPLKLEKKAEYYHRLFEEC</sequence>
<dbReference type="EMBL" id="SRZC01000015">
    <property type="protein sequence ID" value="TGX81603.1"/>
    <property type="molecule type" value="Genomic_DNA"/>
</dbReference>
<proteinExistence type="predicted"/>
<evidence type="ECO:0000313" key="1">
    <source>
        <dbReference type="EMBL" id="TGX81603.1"/>
    </source>
</evidence>
<reference evidence="1" key="1">
    <citation type="submission" date="2019-04" db="EMBL/GenBank/DDBJ databases">
        <title>Microbes associate with the intestines of laboratory mice.</title>
        <authorList>
            <person name="Navarre W."/>
            <person name="Wong E."/>
            <person name="Huang K."/>
            <person name="Tropini C."/>
            <person name="Ng K."/>
            <person name="Yu B."/>
        </authorList>
    </citation>
    <scope>NUCLEOTIDE SEQUENCE</scope>
    <source>
        <strain evidence="1">NM73_A23</strain>
    </source>
</reference>